<name>A0A1M2VXC8_TRAPU</name>
<gene>
    <name evidence="1" type="ORF">TRAPUB_11282</name>
</gene>
<accession>A0A1M2VXC8</accession>
<dbReference type="EMBL" id="MNAD01000515">
    <property type="protein sequence ID" value="OJT12172.1"/>
    <property type="molecule type" value="Genomic_DNA"/>
</dbReference>
<proteinExistence type="predicted"/>
<evidence type="ECO:0000313" key="2">
    <source>
        <dbReference type="Proteomes" id="UP000184267"/>
    </source>
</evidence>
<dbReference type="Proteomes" id="UP000184267">
    <property type="component" value="Unassembled WGS sequence"/>
</dbReference>
<reference evidence="1 2" key="1">
    <citation type="submission" date="2016-10" db="EMBL/GenBank/DDBJ databases">
        <title>Genome sequence of the basidiomycete white-rot fungus Trametes pubescens.</title>
        <authorList>
            <person name="Makela M.R."/>
            <person name="Granchi Z."/>
            <person name="Peng M."/>
            <person name="De Vries R.P."/>
            <person name="Grigoriev I."/>
            <person name="Riley R."/>
            <person name="Hilden K."/>
        </authorList>
    </citation>
    <scope>NUCLEOTIDE SEQUENCE [LARGE SCALE GENOMIC DNA]</scope>
    <source>
        <strain evidence="1 2">FBCC735</strain>
    </source>
</reference>
<evidence type="ECO:0000313" key="1">
    <source>
        <dbReference type="EMBL" id="OJT12172.1"/>
    </source>
</evidence>
<organism evidence="1 2">
    <name type="scientific">Trametes pubescens</name>
    <name type="common">White-rot fungus</name>
    <dbReference type="NCBI Taxonomy" id="154538"/>
    <lineage>
        <taxon>Eukaryota</taxon>
        <taxon>Fungi</taxon>
        <taxon>Dikarya</taxon>
        <taxon>Basidiomycota</taxon>
        <taxon>Agaricomycotina</taxon>
        <taxon>Agaricomycetes</taxon>
        <taxon>Polyporales</taxon>
        <taxon>Polyporaceae</taxon>
        <taxon>Trametes</taxon>
    </lineage>
</organism>
<dbReference type="OrthoDB" id="2749279at2759"/>
<comment type="caution">
    <text evidence="1">The sequence shown here is derived from an EMBL/GenBank/DDBJ whole genome shotgun (WGS) entry which is preliminary data.</text>
</comment>
<protein>
    <submittedName>
        <fullName evidence="1">Uncharacterized protein</fullName>
    </submittedName>
</protein>
<dbReference type="AlphaFoldDB" id="A0A1M2VXC8"/>
<sequence>MYLVDPSSLAPNIWSMMRSALQLVQHGLLCLTAFLASTSNFSNGATGIQAASAQYLLGLGER</sequence>
<dbReference type="STRING" id="154538.A0A1M2VXC8"/>
<keyword evidence="2" id="KW-1185">Reference proteome</keyword>